<proteinExistence type="predicted"/>
<feature type="region of interest" description="Disordered" evidence="1">
    <location>
        <begin position="38"/>
        <end position="79"/>
    </location>
</feature>
<evidence type="ECO:0000313" key="3">
    <source>
        <dbReference type="Proteomes" id="UP000001075"/>
    </source>
</evidence>
<dbReference type="AlphaFoldDB" id="G3HDW0"/>
<evidence type="ECO:0000313" key="2">
    <source>
        <dbReference type="EMBL" id="EGV94307.1"/>
    </source>
</evidence>
<accession>G3HDW0</accession>
<gene>
    <name evidence="2" type="ORF">I79_008726</name>
</gene>
<dbReference type="InParanoid" id="G3HDW0"/>
<sequence length="79" mass="9373">MRPYTSPVDSTLFLPTTPHFSYPRLLCKKNQEKLTRRNPEWKIKLNKRKCLSKHRRNRKKKSYKTSTAKRKGARQGTVG</sequence>
<dbReference type="EMBL" id="JH000302">
    <property type="protein sequence ID" value="EGV94307.1"/>
    <property type="molecule type" value="Genomic_DNA"/>
</dbReference>
<dbReference type="Proteomes" id="UP000001075">
    <property type="component" value="Unassembled WGS sequence"/>
</dbReference>
<protein>
    <submittedName>
        <fullName evidence="2">Uncharacterized protein</fullName>
    </submittedName>
</protein>
<reference evidence="3" key="1">
    <citation type="journal article" date="2011" name="Nat. Biotechnol.">
        <title>The genomic sequence of the Chinese hamster ovary (CHO)-K1 cell line.</title>
        <authorList>
            <person name="Xu X."/>
            <person name="Nagarajan H."/>
            <person name="Lewis N.E."/>
            <person name="Pan S."/>
            <person name="Cai Z."/>
            <person name="Liu X."/>
            <person name="Chen W."/>
            <person name="Xie M."/>
            <person name="Wang W."/>
            <person name="Hammond S."/>
            <person name="Andersen M.R."/>
            <person name="Neff N."/>
            <person name="Passarelli B."/>
            <person name="Koh W."/>
            <person name="Fan H.C."/>
            <person name="Wang J."/>
            <person name="Gui Y."/>
            <person name="Lee K.H."/>
            <person name="Betenbaugh M.J."/>
            <person name="Quake S.R."/>
            <person name="Famili I."/>
            <person name="Palsson B.O."/>
            <person name="Wang J."/>
        </authorList>
    </citation>
    <scope>NUCLEOTIDE SEQUENCE [LARGE SCALE GENOMIC DNA]</scope>
    <source>
        <strain evidence="3">CHO K1 cell line</strain>
    </source>
</reference>
<organism evidence="2 3">
    <name type="scientific">Cricetulus griseus</name>
    <name type="common">Chinese hamster</name>
    <name type="synonym">Cricetulus barabensis griseus</name>
    <dbReference type="NCBI Taxonomy" id="10029"/>
    <lineage>
        <taxon>Eukaryota</taxon>
        <taxon>Metazoa</taxon>
        <taxon>Chordata</taxon>
        <taxon>Craniata</taxon>
        <taxon>Vertebrata</taxon>
        <taxon>Euteleostomi</taxon>
        <taxon>Mammalia</taxon>
        <taxon>Eutheria</taxon>
        <taxon>Euarchontoglires</taxon>
        <taxon>Glires</taxon>
        <taxon>Rodentia</taxon>
        <taxon>Myomorpha</taxon>
        <taxon>Muroidea</taxon>
        <taxon>Cricetidae</taxon>
        <taxon>Cricetinae</taxon>
        <taxon>Cricetulus</taxon>
    </lineage>
</organism>
<name>G3HDW0_CRIGR</name>
<evidence type="ECO:0000256" key="1">
    <source>
        <dbReference type="SAM" id="MobiDB-lite"/>
    </source>
</evidence>
<feature type="compositionally biased region" description="Basic residues" evidence="1">
    <location>
        <begin position="44"/>
        <end position="73"/>
    </location>
</feature>